<reference evidence="2" key="1">
    <citation type="journal article" date="2023" name="Mol. Phylogenet. Evol.">
        <title>Genome-scale phylogeny and comparative genomics of the fungal order Sordariales.</title>
        <authorList>
            <person name="Hensen N."/>
            <person name="Bonometti L."/>
            <person name="Westerberg I."/>
            <person name="Brannstrom I.O."/>
            <person name="Guillou S."/>
            <person name="Cros-Aarteil S."/>
            <person name="Calhoun S."/>
            <person name="Haridas S."/>
            <person name="Kuo A."/>
            <person name="Mondo S."/>
            <person name="Pangilinan J."/>
            <person name="Riley R."/>
            <person name="LaButti K."/>
            <person name="Andreopoulos B."/>
            <person name="Lipzen A."/>
            <person name="Chen C."/>
            <person name="Yan M."/>
            <person name="Daum C."/>
            <person name="Ng V."/>
            <person name="Clum A."/>
            <person name="Steindorff A."/>
            <person name="Ohm R.A."/>
            <person name="Martin F."/>
            <person name="Silar P."/>
            <person name="Natvig D.O."/>
            <person name="Lalanne C."/>
            <person name="Gautier V."/>
            <person name="Ament-Velasquez S.L."/>
            <person name="Kruys A."/>
            <person name="Hutchinson M.I."/>
            <person name="Powell A.J."/>
            <person name="Barry K."/>
            <person name="Miller A.N."/>
            <person name="Grigoriev I.V."/>
            <person name="Debuchy R."/>
            <person name="Gladieux P."/>
            <person name="Hiltunen Thoren M."/>
            <person name="Johannesson H."/>
        </authorList>
    </citation>
    <scope>NUCLEOTIDE SEQUENCE</scope>
    <source>
        <strain evidence="2">CBS 626.80</strain>
    </source>
</reference>
<proteinExistence type="predicted"/>
<accession>A0AAN6NKQ0</accession>
<sequence length="320" mass="35518">MLSIRQNDGDATSTFDSRCVALWTPVLLADRPLQLLYNVNNLLNVLEALKEEARSPLYLPFALSVYAVDRGRDCLDFIQTDIAKIAKTTYLELLNDEVKPTGRGTIVAQNEHIESALSNAAGVKSTLNGVESLWQYLETMAEGICASCTAEEVVVQSTNNILEAIPLLRKDVIGMREALRDQEVRIRDYTSLLATHLSQRDSETNIKAAVASRDLAKVASEDSSAMKSIAILTMFFLPGTFFSALFALPSLGWDQYRHFTLYWAFTVPATLLTFAIWAALTQRAVLLKWAKTLSASKWPWGFWRGKGGEVGDEEKGEKTA</sequence>
<name>A0AAN6NKQ0_9PEZI</name>
<protein>
    <submittedName>
        <fullName evidence="2">Uncharacterized protein</fullName>
    </submittedName>
</protein>
<evidence type="ECO:0000256" key="1">
    <source>
        <dbReference type="SAM" id="Phobius"/>
    </source>
</evidence>
<dbReference type="EMBL" id="MU859331">
    <property type="protein sequence ID" value="KAK3947619.1"/>
    <property type="molecule type" value="Genomic_DNA"/>
</dbReference>
<reference evidence="2" key="2">
    <citation type="submission" date="2023-06" db="EMBL/GenBank/DDBJ databases">
        <authorList>
            <consortium name="Lawrence Berkeley National Laboratory"/>
            <person name="Mondo S.J."/>
            <person name="Hensen N."/>
            <person name="Bonometti L."/>
            <person name="Westerberg I."/>
            <person name="Brannstrom I.O."/>
            <person name="Guillou S."/>
            <person name="Cros-Aarteil S."/>
            <person name="Calhoun S."/>
            <person name="Haridas S."/>
            <person name="Kuo A."/>
            <person name="Pangilinan J."/>
            <person name="Riley R."/>
            <person name="Labutti K."/>
            <person name="Andreopoulos B."/>
            <person name="Lipzen A."/>
            <person name="Chen C."/>
            <person name="Yanf M."/>
            <person name="Daum C."/>
            <person name="Ng V."/>
            <person name="Clum A."/>
            <person name="Steindorff A."/>
            <person name="Ohm R."/>
            <person name="Martin F."/>
            <person name="Silar P."/>
            <person name="Natvig D."/>
            <person name="Lalanne C."/>
            <person name="Gautier V."/>
            <person name="Ament-Velasquez S.L."/>
            <person name="Kruys A."/>
            <person name="Hutchinson M.I."/>
            <person name="Powell A.J."/>
            <person name="Barry K."/>
            <person name="Miller A.N."/>
            <person name="Grigoriev I.V."/>
            <person name="Debuchy R."/>
            <person name="Gladieux P."/>
            <person name="Thoren M.H."/>
            <person name="Johannesson H."/>
        </authorList>
    </citation>
    <scope>NUCLEOTIDE SEQUENCE</scope>
    <source>
        <strain evidence="2">CBS 626.80</strain>
    </source>
</reference>
<feature type="transmembrane region" description="Helical" evidence="1">
    <location>
        <begin position="260"/>
        <end position="280"/>
    </location>
</feature>
<gene>
    <name evidence="2" type="ORF">QBC32DRAFT_223763</name>
</gene>
<dbReference type="Proteomes" id="UP001303222">
    <property type="component" value="Unassembled WGS sequence"/>
</dbReference>
<evidence type="ECO:0000313" key="2">
    <source>
        <dbReference type="EMBL" id="KAK3947619.1"/>
    </source>
</evidence>
<keyword evidence="1" id="KW-0472">Membrane</keyword>
<keyword evidence="3" id="KW-1185">Reference proteome</keyword>
<comment type="caution">
    <text evidence="2">The sequence shown here is derived from an EMBL/GenBank/DDBJ whole genome shotgun (WGS) entry which is preliminary data.</text>
</comment>
<keyword evidence="1" id="KW-0812">Transmembrane</keyword>
<keyword evidence="1" id="KW-1133">Transmembrane helix</keyword>
<dbReference type="AlphaFoldDB" id="A0AAN6NKQ0"/>
<organism evidence="2 3">
    <name type="scientific">Pseudoneurospora amorphoporcata</name>
    <dbReference type="NCBI Taxonomy" id="241081"/>
    <lineage>
        <taxon>Eukaryota</taxon>
        <taxon>Fungi</taxon>
        <taxon>Dikarya</taxon>
        <taxon>Ascomycota</taxon>
        <taxon>Pezizomycotina</taxon>
        <taxon>Sordariomycetes</taxon>
        <taxon>Sordariomycetidae</taxon>
        <taxon>Sordariales</taxon>
        <taxon>Sordariaceae</taxon>
        <taxon>Pseudoneurospora</taxon>
    </lineage>
</organism>
<feature type="transmembrane region" description="Helical" evidence="1">
    <location>
        <begin position="229"/>
        <end position="248"/>
    </location>
</feature>
<evidence type="ECO:0000313" key="3">
    <source>
        <dbReference type="Proteomes" id="UP001303222"/>
    </source>
</evidence>
<dbReference type="Gene3D" id="1.20.58.340">
    <property type="entry name" value="Magnesium transport protein CorA, transmembrane region"/>
    <property type="match status" value="1"/>
</dbReference>